<evidence type="ECO:0000313" key="4">
    <source>
        <dbReference type="Proteomes" id="UP000502721"/>
    </source>
</evidence>
<accession>A0A288Q7F8</accession>
<dbReference type="InterPro" id="IPR036508">
    <property type="entry name" value="Chitin-bd_dom_sf"/>
</dbReference>
<organism evidence="3 4">
    <name type="scientific">Cyclophragma undans nucleopolyhedrovirus</name>
    <dbReference type="NCBI Taxonomy" id="1906244"/>
    <lineage>
        <taxon>Viruses</taxon>
        <taxon>Viruses incertae sedis</taxon>
        <taxon>Naldaviricetes</taxon>
        <taxon>Lefavirales</taxon>
        <taxon>Baculoviridae</taxon>
        <taxon>Alphabaculovirus</taxon>
        <taxon>Alphabaculovirus cycundantis</taxon>
    </lineage>
</organism>
<dbReference type="Pfam" id="PF01607">
    <property type="entry name" value="CBM_14"/>
    <property type="match status" value="1"/>
</dbReference>
<keyword evidence="1" id="KW-1133">Transmembrane helix</keyword>
<evidence type="ECO:0000256" key="1">
    <source>
        <dbReference type="SAM" id="Phobius"/>
    </source>
</evidence>
<dbReference type="RefSeq" id="YP_010086610.1">
    <property type="nucleotide sequence ID" value="NC_055467.1"/>
</dbReference>
<dbReference type="KEGG" id="vg:65101828"/>
<evidence type="ECO:0000313" key="3">
    <source>
        <dbReference type="EMBL" id="AOT85478.1"/>
    </source>
</evidence>
<name>A0A288Q7F8_9ABAC</name>
<evidence type="ECO:0000259" key="2">
    <source>
        <dbReference type="PROSITE" id="PS50940"/>
    </source>
</evidence>
<dbReference type="EMBL" id="KT957089">
    <property type="protein sequence ID" value="AOT85478.1"/>
    <property type="molecule type" value="Genomic_DNA"/>
</dbReference>
<dbReference type="GeneID" id="65101828"/>
<reference evidence="3" key="1">
    <citation type="submission" date="2018-05" db="EMBL/GenBank/DDBJ databases">
        <title>Genome sequence and analysis of Cyclophragma undans nucleopolyhedrovirus: a distinct group I alphabaculovirus.</title>
        <authorList>
            <person name="Zhu Z."/>
            <person name="Yin F."/>
            <person name="Liu X."/>
            <person name="Hou D."/>
            <person name="Wang J."/>
            <person name="Zhang L."/>
            <person name="Arif B."/>
            <person name="Wang H."/>
            <person name="Deng F."/>
            <person name="Hu Z."/>
        </authorList>
    </citation>
    <scope>NUCLEOTIDE SEQUENCE [LARGE SCALE GENOMIC DNA]</scope>
    <source>
        <strain evidence="3">Whiov</strain>
    </source>
</reference>
<dbReference type="InterPro" id="IPR002557">
    <property type="entry name" value="Chitin-bd_dom"/>
</dbReference>
<keyword evidence="4" id="KW-1185">Reference proteome</keyword>
<protein>
    <submittedName>
        <fullName evidence="3">Cyun8</fullName>
    </submittedName>
</protein>
<feature type="domain" description="Chitin-binding type-2" evidence="2">
    <location>
        <begin position="44"/>
        <end position="101"/>
    </location>
</feature>
<sequence>MFLVSILYIVVIVIIVIFITIMILKSNTNDDIIENESSDNDQDEFSCYQKPFGLYPHPTKCNAYYMCFGTVDNTILLHCSYGFEFDPDQQQCVPNTGNCIAAQTQVKI</sequence>
<dbReference type="GO" id="GO:0005576">
    <property type="term" value="C:extracellular region"/>
    <property type="evidence" value="ECO:0007669"/>
    <property type="project" value="InterPro"/>
</dbReference>
<keyword evidence="1" id="KW-0812">Transmembrane</keyword>
<dbReference type="Gene3D" id="2.170.140.10">
    <property type="entry name" value="Chitin binding domain"/>
    <property type="match status" value="1"/>
</dbReference>
<feature type="transmembrane region" description="Helical" evidence="1">
    <location>
        <begin position="6"/>
        <end position="24"/>
    </location>
</feature>
<keyword evidence="1" id="KW-0472">Membrane</keyword>
<dbReference type="SUPFAM" id="SSF57625">
    <property type="entry name" value="Invertebrate chitin-binding proteins"/>
    <property type="match status" value="1"/>
</dbReference>
<proteinExistence type="predicted"/>
<dbReference type="Proteomes" id="UP000502721">
    <property type="component" value="Segment"/>
</dbReference>
<dbReference type="GO" id="GO:0008061">
    <property type="term" value="F:chitin binding"/>
    <property type="evidence" value="ECO:0007669"/>
    <property type="project" value="InterPro"/>
</dbReference>
<dbReference type="SMART" id="SM00494">
    <property type="entry name" value="ChtBD2"/>
    <property type="match status" value="1"/>
</dbReference>
<dbReference type="PROSITE" id="PS50940">
    <property type="entry name" value="CHIT_BIND_II"/>
    <property type="match status" value="1"/>
</dbReference>